<dbReference type="SMART" id="SM00848">
    <property type="entry name" value="Inhibitor_I29"/>
    <property type="match status" value="1"/>
</dbReference>
<dbReference type="InterPro" id="IPR025661">
    <property type="entry name" value="Pept_asp_AS"/>
</dbReference>
<evidence type="ECO:0000313" key="7">
    <source>
        <dbReference type="Proteomes" id="UP001210211"/>
    </source>
</evidence>
<keyword evidence="7" id="KW-1185">Reference proteome</keyword>
<dbReference type="InterPro" id="IPR000668">
    <property type="entry name" value="Peptidase_C1A_C"/>
</dbReference>
<evidence type="ECO:0000256" key="1">
    <source>
        <dbReference type="ARBA" id="ARBA00008455"/>
    </source>
</evidence>
<dbReference type="PROSITE" id="PS00639">
    <property type="entry name" value="THIOL_PROTEASE_HIS"/>
    <property type="match status" value="1"/>
</dbReference>
<dbReference type="GO" id="GO:0008234">
    <property type="term" value="F:cysteine-type peptidase activity"/>
    <property type="evidence" value="ECO:0007669"/>
    <property type="project" value="InterPro"/>
</dbReference>
<dbReference type="PANTHER" id="PTHR12411">
    <property type="entry name" value="CYSTEINE PROTEASE FAMILY C1-RELATED"/>
    <property type="match status" value="1"/>
</dbReference>
<reference evidence="6 7" key="1">
    <citation type="journal article" date="2022" name="Cell">
        <title>Repeat-based holocentromeres influence genome architecture and karyotype evolution.</title>
        <authorList>
            <person name="Hofstatter P.G."/>
            <person name="Thangavel G."/>
            <person name="Lux T."/>
            <person name="Neumann P."/>
            <person name="Vondrak T."/>
            <person name="Novak P."/>
            <person name="Zhang M."/>
            <person name="Costa L."/>
            <person name="Castellani M."/>
            <person name="Scott A."/>
            <person name="Toegelov H."/>
            <person name="Fuchs J."/>
            <person name="Mata-Sucre Y."/>
            <person name="Dias Y."/>
            <person name="Vanzela A.L.L."/>
            <person name="Huettel B."/>
            <person name="Almeida C.C.S."/>
            <person name="Simkova H."/>
            <person name="Souza G."/>
            <person name="Pedrosa-Harand A."/>
            <person name="Macas J."/>
            <person name="Mayer K.F.X."/>
            <person name="Houben A."/>
            <person name="Marques A."/>
        </authorList>
    </citation>
    <scope>NUCLEOTIDE SEQUENCE [LARGE SCALE GENOMIC DNA]</scope>
    <source>
        <strain evidence="6">RhyTen1mFocal</strain>
    </source>
</reference>
<gene>
    <name evidence="6" type="ORF">LUZ61_011564</name>
</gene>
<dbReference type="InterPro" id="IPR038765">
    <property type="entry name" value="Papain-like_cys_pep_sf"/>
</dbReference>
<protein>
    <recommendedName>
        <fullName evidence="8">Cysteine protease</fullName>
    </recommendedName>
</protein>
<feature type="domain" description="Peptidase C1A papain C-terminal" evidence="4">
    <location>
        <begin position="117"/>
        <end position="369"/>
    </location>
</feature>
<dbReference type="InterPro" id="IPR013128">
    <property type="entry name" value="Peptidase_C1A"/>
</dbReference>
<dbReference type="PRINTS" id="PR00705">
    <property type="entry name" value="PAPAIN"/>
</dbReference>
<feature type="chain" id="PRO_5041963483" description="Cysteine protease" evidence="3">
    <location>
        <begin position="26"/>
        <end position="370"/>
    </location>
</feature>
<evidence type="ECO:0000313" key="6">
    <source>
        <dbReference type="EMBL" id="KAJ3707859.1"/>
    </source>
</evidence>
<feature type="signal peptide" evidence="3">
    <location>
        <begin position="1"/>
        <end position="25"/>
    </location>
</feature>
<keyword evidence="2" id="KW-1015">Disulfide bond</keyword>
<name>A0AAD6F0G2_9POAL</name>
<dbReference type="AlphaFoldDB" id="A0AAD6F0G2"/>
<evidence type="ECO:0000259" key="4">
    <source>
        <dbReference type="SMART" id="SM00645"/>
    </source>
</evidence>
<accession>A0AAD6F0G2</accession>
<evidence type="ECO:0000256" key="2">
    <source>
        <dbReference type="ARBA" id="ARBA00023157"/>
    </source>
</evidence>
<dbReference type="CDD" id="cd02248">
    <property type="entry name" value="Peptidase_C1A"/>
    <property type="match status" value="1"/>
</dbReference>
<dbReference type="SUPFAM" id="SSF54001">
    <property type="entry name" value="Cysteine proteinases"/>
    <property type="match status" value="2"/>
</dbReference>
<dbReference type="Proteomes" id="UP001210211">
    <property type="component" value="Unassembled WGS sequence"/>
</dbReference>
<dbReference type="EMBL" id="JAMRDG010000001">
    <property type="protein sequence ID" value="KAJ3707859.1"/>
    <property type="molecule type" value="Genomic_DNA"/>
</dbReference>
<evidence type="ECO:0000259" key="5">
    <source>
        <dbReference type="SMART" id="SM00848"/>
    </source>
</evidence>
<evidence type="ECO:0000256" key="3">
    <source>
        <dbReference type="SAM" id="SignalP"/>
    </source>
</evidence>
<dbReference type="Gene3D" id="3.90.70.10">
    <property type="entry name" value="Cysteine proteinases"/>
    <property type="match status" value="1"/>
</dbReference>
<evidence type="ECO:0008006" key="8">
    <source>
        <dbReference type="Google" id="ProtNLM"/>
    </source>
</evidence>
<sequence length="370" mass="40283">MAISRASILPALMLLFGAIAFVATAEDPLLAAYEKWMGEFGRVYSSDTEKQHRFEVFKTNFQFIESMNKQSGLTYTLGLNEFADLTNEEFVTKYVGFKSPSTPKKATPFKYANLTTAPTCVDWRSSGAVTPIKNQGNCGESKLEMISCACYVYTRLFFINQISSLLTTQNTGSCWSFSATGAMEGINKIKTGTLLSLSEQELVDCDTSCSGCNGGYMDYAFQWVIWNGGITTESDYPYTSGSTGKAGTCNYPKTYDYAVSLLSYQDVTTYCESCLKNAVANQPVSVAIEASGSAFQFYKSGIFTGPCGTNLDHGVLVVGYGPCSTGTAYWIVKNSWGTSWGESGYIRMQRNVASTAGLCGIAMEPSYPTM</sequence>
<dbReference type="SMART" id="SM00645">
    <property type="entry name" value="Pept_C1"/>
    <property type="match status" value="1"/>
</dbReference>
<dbReference type="GO" id="GO:0006508">
    <property type="term" value="P:proteolysis"/>
    <property type="evidence" value="ECO:0007669"/>
    <property type="project" value="InterPro"/>
</dbReference>
<dbReference type="Pfam" id="PF00112">
    <property type="entry name" value="Peptidase_C1"/>
    <property type="match status" value="1"/>
</dbReference>
<proteinExistence type="inferred from homology"/>
<feature type="domain" description="Cathepsin propeptide inhibitor" evidence="5">
    <location>
        <begin position="33"/>
        <end position="90"/>
    </location>
</feature>
<dbReference type="FunFam" id="3.90.70.10:FF:000332">
    <property type="entry name" value="Cathepsin L1"/>
    <property type="match status" value="1"/>
</dbReference>
<dbReference type="InterPro" id="IPR025660">
    <property type="entry name" value="Pept_his_AS"/>
</dbReference>
<organism evidence="6 7">
    <name type="scientific">Rhynchospora tenuis</name>
    <dbReference type="NCBI Taxonomy" id="198213"/>
    <lineage>
        <taxon>Eukaryota</taxon>
        <taxon>Viridiplantae</taxon>
        <taxon>Streptophyta</taxon>
        <taxon>Embryophyta</taxon>
        <taxon>Tracheophyta</taxon>
        <taxon>Spermatophyta</taxon>
        <taxon>Magnoliopsida</taxon>
        <taxon>Liliopsida</taxon>
        <taxon>Poales</taxon>
        <taxon>Cyperaceae</taxon>
        <taxon>Cyperoideae</taxon>
        <taxon>Rhynchosporeae</taxon>
        <taxon>Rhynchospora</taxon>
    </lineage>
</organism>
<dbReference type="InterPro" id="IPR039417">
    <property type="entry name" value="Peptidase_C1A_papain-like"/>
</dbReference>
<comment type="similarity">
    <text evidence="1">Belongs to the peptidase C1 family.</text>
</comment>
<dbReference type="PROSITE" id="PS00640">
    <property type="entry name" value="THIOL_PROTEASE_ASN"/>
    <property type="match status" value="1"/>
</dbReference>
<keyword evidence="3" id="KW-0732">Signal</keyword>
<comment type="caution">
    <text evidence="6">The sequence shown here is derived from an EMBL/GenBank/DDBJ whole genome shotgun (WGS) entry which is preliminary data.</text>
</comment>
<dbReference type="InterPro" id="IPR013201">
    <property type="entry name" value="Prot_inhib_I29"/>
</dbReference>
<dbReference type="Pfam" id="PF08246">
    <property type="entry name" value="Inhibitor_I29"/>
    <property type="match status" value="1"/>
</dbReference>